<dbReference type="InterPro" id="IPR044244">
    <property type="entry name" value="TTC27/Emw1"/>
</dbReference>
<dbReference type="PANTHER" id="PTHR16193:SF0">
    <property type="entry name" value="TETRATRICOPEPTIDE REPEAT PROTEIN 27"/>
    <property type="match status" value="1"/>
</dbReference>
<keyword evidence="2 3" id="KW-0802">TPR repeat</keyword>
<evidence type="ECO:0000313" key="5">
    <source>
        <dbReference type="Proteomes" id="UP001497383"/>
    </source>
</evidence>
<evidence type="ECO:0000313" key="4">
    <source>
        <dbReference type="EMBL" id="CAK9439746.1"/>
    </source>
</evidence>
<dbReference type="PANTHER" id="PTHR16193">
    <property type="entry name" value="TETRATRICOPEPTIDE REPEAT PROTEIN 27"/>
    <property type="match status" value="1"/>
</dbReference>
<dbReference type="InterPro" id="IPR019734">
    <property type="entry name" value="TPR_rpt"/>
</dbReference>
<dbReference type="EMBL" id="OZ022408">
    <property type="protein sequence ID" value="CAK9439746.1"/>
    <property type="molecule type" value="Genomic_DNA"/>
</dbReference>
<protein>
    <recommendedName>
        <fullName evidence="6">TPR-like protein</fullName>
    </recommendedName>
</protein>
<keyword evidence="1" id="KW-0677">Repeat</keyword>
<feature type="repeat" description="TPR" evidence="3">
    <location>
        <begin position="662"/>
        <end position="695"/>
    </location>
</feature>
<name>A0ABP0ZQL7_9ASCO</name>
<organism evidence="4 5">
    <name type="scientific">Lodderomyces beijingensis</name>
    <dbReference type="NCBI Taxonomy" id="1775926"/>
    <lineage>
        <taxon>Eukaryota</taxon>
        <taxon>Fungi</taxon>
        <taxon>Dikarya</taxon>
        <taxon>Ascomycota</taxon>
        <taxon>Saccharomycotina</taxon>
        <taxon>Pichiomycetes</taxon>
        <taxon>Debaryomycetaceae</taxon>
        <taxon>Candida/Lodderomyces clade</taxon>
        <taxon>Lodderomyces</taxon>
    </lineage>
</organism>
<keyword evidence="5" id="KW-1185">Reference proteome</keyword>
<dbReference type="Gene3D" id="1.25.40.10">
    <property type="entry name" value="Tetratricopeptide repeat domain"/>
    <property type="match status" value="1"/>
</dbReference>
<dbReference type="PROSITE" id="PS50005">
    <property type="entry name" value="TPR"/>
    <property type="match status" value="1"/>
</dbReference>
<evidence type="ECO:0008006" key="6">
    <source>
        <dbReference type="Google" id="ProtNLM"/>
    </source>
</evidence>
<gene>
    <name evidence="4" type="ORF">LODBEIA_P38460</name>
</gene>
<dbReference type="InterPro" id="IPR011990">
    <property type="entry name" value="TPR-like_helical_dom_sf"/>
</dbReference>
<proteinExistence type="predicted"/>
<evidence type="ECO:0000256" key="3">
    <source>
        <dbReference type="PROSITE-ProRule" id="PRU00339"/>
    </source>
</evidence>
<dbReference type="RefSeq" id="XP_066830784.1">
    <property type="nucleotide sequence ID" value="XM_066974001.1"/>
</dbReference>
<dbReference type="Pfam" id="PF13181">
    <property type="entry name" value="TPR_8"/>
    <property type="match status" value="1"/>
</dbReference>
<sequence>MASLQEQLAQQILLVPPQKYIPGYNERFTRLNRGLLEGKYHDLLEASDLKEIFSLPQLQTILSQYPERELIEVLESFTDTLVDLSAKFIGEDHWFSLQCFAIAFLQLFIQVNFTGPSVSFKAGTIWFPHANQDKLQSDCIRNLSVGGQQAYDLMQDPLHLIMAELIFEKLINTPVEVSLFSKSLSLERLLSFIGESSQQVQDPSTAAIFWWKSRALQIHSAVLSEPSSIISSVCGMLMNGQVLASLVPRDGDADGDAVAVLEKLLRFQFLLEQARVHIQSQTEQASVKPLIEAYKLSGFQLLLSGAKAKRTKFQNFYTSNLIVLAKSSQQTIYDGGEHSQTENYELDSDLLLEKPEYESLADLDMEIENQSKRIKLDYSQLEHDLKEEDRLLPIAMTQDDIPQELRELDPNNQPLLNNLDVLQLLLRFTVIKQTSPMSDPLVDEELMALVSRVLYSDSGDTNWLLFARALWERSLLESGKSRTVERGILQMTSLIEEIGLKIKSRVLPEQNIGDPASEAASRLRFIHQLPLLPQWSMDAKLAEQYMSLGVIKSALEIYERLELHCEAALCYAATDAEQKAEQILVNRIKSVPTDARAVSILGDIKQDPALWEKAWEMSHYAKAKSSLSHYYYAPPTNSGLSKNIELAISHMFDALTANPLSYENWFFYGCCGLESGQYELASEAFTRCVSLDDTNSYAWSNLASALLKLGKSKPSFHALKKAIRCGGDKKSWRIYENYMNVAVQLGEWNDVLFAFRELLDIKNDQGDQAIDLPVLEKLAEILVSTDYPAEDAGARLSHYQKSSIDLICNVLPRFITSSARCWEIVARVELWRKRPWAALECHEKAYRVVLHNPELESKQEAWDDAVEACGNLVSAFESLGEQAGKHGAGDVVCKDWKYKAKMTVRSLMSKGKHYWEGTPSWDRLIELKEDLS</sequence>
<dbReference type="SUPFAM" id="SSF48452">
    <property type="entry name" value="TPR-like"/>
    <property type="match status" value="1"/>
</dbReference>
<dbReference type="GeneID" id="92209042"/>
<evidence type="ECO:0000256" key="2">
    <source>
        <dbReference type="ARBA" id="ARBA00022803"/>
    </source>
</evidence>
<evidence type="ECO:0000256" key="1">
    <source>
        <dbReference type="ARBA" id="ARBA00022737"/>
    </source>
</evidence>
<reference evidence="4 5" key="1">
    <citation type="submission" date="2024-03" db="EMBL/GenBank/DDBJ databases">
        <authorList>
            <person name="Brejova B."/>
        </authorList>
    </citation>
    <scope>NUCLEOTIDE SEQUENCE [LARGE SCALE GENOMIC DNA]</scope>
    <source>
        <strain evidence="4 5">CBS 14171</strain>
    </source>
</reference>
<accession>A0ABP0ZQL7</accession>
<dbReference type="Proteomes" id="UP001497383">
    <property type="component" value="Chromosome 4"/>
</dbReference>